<dbReference type="AlphaFoldDB" id="A0AAE0Y9N9"/>
<dbReference type="CDD" id="cd01272">
    <property type="entry name" value="PTB1_Fe65"/>
    <property type="match status" value="1"/>
</dbReference>
<feature type="compositionally biased region" description="Pro residues" evidence="2">
    <location>
        <begin position="333"/>
        <end position="342"/>
    </location>
</feature>
<feature type="region of interest" description="Disordered" evidence="2">
    <location>
        <begin position="200"/>
        <end position="383"/>
    </location>
</feature>
<organism evidence="5 6">
    <name type="scientific">Elysia crispata</name>
    <name type="common">lettuce slug</name>
    <dbReference type="NCBI Taxonomy" id="231223"/>
    <lineage>
        <taxon>Eukaryota</taxon>
        <taxon>Metazoa</taxon>
        <taxon>Spiralia</taxon>
        <taxon>Lophotrochozoa</taxon>
        <taxon>Mollusca</taxon>
        <taxon>Gastropoda</taxon>
        <taxon>Heterobranchia</taxon>
        <taxon>Euthyneura</taxon>
        <taxon>Panpulmonata</taxon>
        <taxon>Sacoglossa</taxon>
        <taxon>Placobranchoidea</taxon>
        <taxon>Plakobranchidae</taxon>
        <taxon>Elysia</taxon>
    </lineage>
</organism>
<accession>A0AAE0Y9N9</accession>
<dbReference type="SMART" id="SM00462">
    <property type="entry name" value="PTB"/>
    <property type="match status" value="2"/>
</dbReference>
<gene>
    <name evidence="5" type="ORF">RRG08_064966</name>
</gene>
<feature type="region of interest" description="Disordered" evidence="2">
    <location>
        <begin position="46"/>
        <end position="182"/>
    </location>
</feature>
<dbReference type="CDD" id="cd01271">
    <property type="entry name" value="PTB2_Fe65"/>
    <property type="match status" value="1"/>
</dbReference>
<keyword evidence="1" id="KW-0677">Repeat</keyword>
<sequence length="892" mass="96547">MSRGVPFLPLDSLAGHRAENLYPDATYTSFSNPNYFLNRALHQHDNNNDRATVNGNTGGCGDGDGDDNSDYSSCGPTPTSPDRATVLSKLNFAPDDSDNDLDNDDDFVARDGGDRYADANDDSDDDNCLEDFNSNAPLMRAAKDGGSGEEAEDSSGSSDGGTTRRNNDEPARVYFGVGSHSAKRSRGILGYLEMLEQQALGRAATSVEVSKTGADKRDDQCGEEEEPAEPEVMQGGDQPVEEPPPVEKFDMGTEINSPDSNDSGFQASGEKTPALTPQTPGVAQVPPAMDEDQESTQEEQVEEKEVLPEGWQKHEDEDGPYYWHVKSGTIQRDPPPPAPPDGPALCSPRSVSLTSESSSSSVSSVGSVPSTPGSATSGSGTERHLAEFEGHALQYAAKSLQSLSTARSDARGTPSSEQAVRYAVRSLGWVQVAEEDLTPERSSKAVNRCIVDLSLGRNNTIDAVGRWGDGKDLYMDLDHSSLRLVDPVDNTILNSQPIHSIRVWGVGRDNGRDFAYVARDRGSRLHMCHVFQCEVPARQIASSLRDVCKRIMLERSLHQSAVARLSRPTDLPNLDKIGQPGRITNGERVTLQSIYNNARFPTPMEEPRKVMRCHYLGVHEVNRPTGRDTLNEAIQYLYYRVPPEKWQFVNVAIAPSTITITEHGNPDGMIEECRVRFLSFMGIAVDNVKLCAFIMHTSQNKFQCHVLHAEPSAGPICKTIEAACKLRYQKCLDAHPQTPKGSAQGKSVSEVVTAGVKAGVQGLKVGAAEIKSGAVHLKSGAVQGVMSMFSLLKGRMGSTGNSGSHDNIDKDTTSGSSTQSDRVSEGVGKGELVRCLKFKKQHQGKHPVHVGVCDQSDFAEVAHIKRVNCEDLHALADVGLNPHPTRTDSIIA</sequence>
<dbReference type="PROSITE" id="PS50020">
    <property type="entry name" value="WW_DOMAIN_2"/>
    <property type="match status" value="1"/>
</dbReference>
<feature type="compositionally biased region" description="Acidic residues" evidence="2">
    <location>
        <begin position="95"/>
        <end position="106"/>
    </location>
</feature>
<name>A0AAE0Y9N9_9GAST</name>
<dbReference type="FunFam" id="2.30.29.30:FF:000034">
    <property type="entry name" value="amyloid beta A4 precursor protein-binding family B member 2"/>
    <property type="match status" value="1"/>
</dbReference>
<feature type="domain" description="PID" evidence="3">
    <location>
        <begin position="420"/>
        <end position="548"/>
    </location>
</feature>
<dbReference type="CDD" id="cd00201">
    <property type="entry name" value="WW"/>
    <property type="match status" value="1"/>
</dbReference>
<dbReference type="InterPro" id="IPR039576">
    <property type="entry name" value="APBB1/2/3"/>
</dbReference>
<evidence type="ECO:0000256" key="2">
    <source>
        <dbReference type="SAM" id="MobiDB-lite"/>
    </source>
</evidence>
<feature type="compositionally biased region" description="Polar residues" evidence="2">
    <location>
        <begin position="254"/>
        <end position="266"/>
    </location>
</feature>
<dbReference type="InterPro" id="IPR036020">
    <property type="entry name" value="WW_dom_sf"/>
</dbReference>
<dbReference type="SUPFAM" id="SSF51045">
    <property type="entry name" value="WW domain"/>
    <property type="match status" value="1"/>
</dbReference>
<dbReference type="Gene3D" id="2.30.29.30">
    <property type="entry name" value="Pleckstrin-homology domain (PH domain)/Phosphotyrosine-binding domain (PTB)"/>
    <property type="match status" value="2"/>
</dbReference>
<dbReference type="GO" id="GO:0001540">
    <property type="term" value="F:amyloid-beta binding"/>
    <property type="evidence" value="ECO:0007669"/>
    <property type="project" value="InterPro"/>
</dbReference>
<feature type="domain" description="WW" evidence="4">
    <location>
        <begin position="305"/>
        <end position="337"/>
    </location>
</feature>
<keyword evidence="6" id="KW-1185">Reference proteome</keyword>
<evidence type="ECO:0000256" key="1">
    <source>
        <dbReference type="ARBA" id="ARBA00022737"/>
    </source>
</evidence>
<dbReference type="Proteomes" id="UP001283361">
    <property type="component" value="Unassembled WGS sequence"/>
</dbReference>
<dbReference type="EMBL" id="JAWDGP010006604">
    <property type="protein sequence ID" value="KAK3738063.1"/>
    <property type="molecule type" value="Genomic_DNA"/>
</dbReference>
<feature type="compositionally biased region" description="Acidic residues" evidence="2">
    <location>
        <begin position="289"/>
        <end position="302"/>
    </location>
</feature>
<protein>
    <submittedName>
        <fullName evidence="5">Uncharacterized protein</fullName>
    </submittedName>
</protein>
<feature type="compositionally biased region" description="Acidic residues" evidence="2">
    <location>
        <begin position="119"/>
        <end position="129"/>
    </location>
</feature>
<dbReference type="GO" id="GO:0005737">
    <property type="term" value="C:cytoplasm"/>
    <property type="evidence" value="ECO:0007669"/>
    <property type="project" value="TreeGrafter"/>
</dbReference>
<dbReference type="FunFam" id="2.30.29.30:FF:000317">
    <property type="entry name" value="Amyloid beta A4 protein-binding family B member"/>
    <property type="match status" value="1"/>
</dbReference>
<evidence type="ECO:0000313" key="5">
    <source>
        <dbReference type="EMBL" id="KAK3738063.1"/>
    </source>
</evidence>
<dbReference type="InterPro" id="IPR011993">
    <property type="entry name" value="PH-like_dom_sf"/>
</dbReference>
<reference evidence="5" key="1">
    <citation type="journal article" date="2023" name="G3 (Bethesda)">
        <title>A reference genome for the long-term kleptoplast-retaining sea slug Elysia crispata morphotype clarki.</title>
        <authorList>
            <person name="Eastman K.E."/>
            <person name="Pendleton A.L."/>
            <person name="Shaikh M.A."/>
            <person name="Suttiyut T."/>
            <person name="Ogas R."/>
            <person name="Tomko P."/>
            <person name="Gavelis G."/>
            <person name="Widhalm J.R."/>
            <person name="Wisecaver J.H."/>
        </authorList>
    </citation>
    <scope>NUCLEOTIDE SEQUENCE</scope>
    <source>
        <strain evidence="5">ECLA1</strain>
    </source>
</reference>
<dbReference type="PANTHER" id="PTHR14058:SF8">
    <property type="entry name" value="PROTEIN FE65 HOMOLOG"/>
    <property type="match status" value="1"/>
</dbReference>
<dbReference type="GO" id="GO:0006355">
    <property type="term" value="P:regulation of DNA-templated transcription"/>
    <property type="evidence" value="ECO:0007669"/>
    <property type="project" value="TreeGrafter"/>
</dbReference>
<evidence type="ECO:0000259" key="3">
    <source>
        <dbReference type="PROSITE" id="PS01179"/>
    </source>
</evidence>
<feature type="compositionally biased region" description="Basic and acidic residues" evidence="2">
    <location>
        <begin position="303"/>
        <end position="316"/>
    </location>
</feature>
<dbReference type="InterPro" id="IPR006020">
    <property type="entry name" value="PTB/PI_dom"/>
</dbReference>
<dbReference type="Gene3D" id="2.20.70.10">
    <property type="match status" value="1"/>
</dbReference>
<dbReference type="SUPFAM" id="SSF50729">
    <property type="entry name" value="PH domain-like"/>
    <property type="match status" value="2"/>
</dbReference>
<comment type="caution">
    <text evidence="5">The sequence shown here is derived from an EMBL/GenBank/DDBJ whole genome shotgun (WGS) entry which is preliminary data.</text>
</comment>
<evidence type="ECO:0000313" key="6">
    <source>
        <dbReference type="Proteomes" id="UP001283361"/>
    </source>
</evidence>
<evidence type="ECO:0000259" key="4">
    <source>
        <dbReference type="PROSITE" id="PS50020"/>
    </source>
</evidence>
<proteinExistence type="predicted"/>
<feature type="compositionally biased region" description="Low complexity" evidence="2">
    <location>
        <begin position="343"/>
        <end position="380"/>
    </location>
</feature>
<dbReference type="InterPro" id="IPR001202">
    <property type="entry name" value="WW_dom"/>
</dbReference>
<dbReference type="Pfam" id="PF00640">
    <property type="entry name" value="PID"/>
    <property type="match status" value="2"/>
</dbReference>
<feature type="region of interest" description="Disordered" evidence="2">
    <location>
        <begin position="796"/>
        <end position="826"/>
    </location>
</feature>
<feature type="compositionally biased region" description="Basic and acidic residues" evidence="2">
    <location>
        <begin position="107"/>
        <end position="118"/>
    </location>
</feature>
<dbReference type="PANTHER" id="PTHR14058">
    <property type="entry name" value="AMYLOID BETA A4 PRECURSOR PROTEIN-BINDING FAMILY B"/>
    <property type="match status" value="1"/>
</dbReference>
<dbReference type="GO" id="GO:0005634">
    <property type="term" value="C:nucleus"/>
    <property type="evidence" value="ECO:0007669"/>
    <property type="project" value="TreeGrafter"/>
</dbReference>
<feature type="domain" description="PID" evidence="3">
    <location>
        <begin position="615"/>
        <end position="737"/>
    </location>
</feature>
<dbReference type="PROSITE" id="PS01179">
    <property type="entry name" value="PID"/>
    <property type="match status" value="2"/>
</dbReference>